<comment type="subcellular location">
    <subcellularLocation>
        <location evidence="1 12">Mitochondrion membrane</location>
        <topology evidence="1 12">Single-pass membrane protein</topology>
    </subcellularLocation>
</comment>
<evidence type="ECO:0000256" key="3">
    <source>
        <dbReference type="ARBA" id="ARBA00011291"/>
    </source>
</evidence>
<accession>A0A385UKW6</accession>
<keyword evidence="11" id="KW-0472">Membrane</keyword>
<evidence type="ECO:0000256" key="8">
    <source>
        <dbReference type="ARBA" id="ARBA00022989"/>
    </source>
</evidence>
<organism evidence="13">
    <name type="scientific">Hyalella azteca</name>
    <name type="common">Amphipod</name>
    <dbReference type="NCBI Taxonomy" id="294128"/>
    <lineage>
        <taxon>Eukaryota</taxon>
        <taxon>Metazoa</taxon>
        <taxon>Ecdysozoa</taxon>
        <taxon>Arthropoda</taxon>
        <taxon>Crustacea</taxon>
        <taxon>Multicrustacea</taxon>
        <taxon>Malacostraca</taxon>
        <taxon>Eumalacostraca</taxon>
        <taxon>Peracarida</taxon>
        <taxon>Amphipoda</taxon>
        <taxon>Senticaudata</taxon>
        <taxon>Talitrida</taxon>
        <taxon>Talitroidea</taxon>
        <taxon>Hyalellidae</taxon>
        <taxon>Hyalella</taxon>
    </lineage>
</organism>
<evidence type="ECO:0000256" key="4">
    <source>
        <dbReference type="ARBA" id="ARBA00022448"/>
    </source>
</evidence>
<name>A0A385UKW6_HYAAZ</name>
<dbReference type="EMBL" id="MH542433">
    <property type="protein sequence ID" value="AYB71618.1"/>
    <property type="molecule type" value="Genomic_DNA"/>
</dbReference>
<keyword evidence="9 12" id="KW-0406">Ion transport</keyword>
<keyword evidence="10 12" id="KW-0496">Mitochondrion</keyword>
<protein>
    <recommendedName>
        <fullName evidence="12">ATP synthase complex subunit 8</fullName>
    </recommendedName>
</protein>
<geneLocation type="mitochondrion" evidence="13 15"/>
<dbReference type="KEGG" id="hazt:38169085"/>
<keyword evidence="6 12" id="KW-0812">Transmembrane</keyword>
<evidence type="ECO:0000313" key="14">
    <source>
        <dbReference type="Proteomes" id="UP000694843"/>
    </source>
</evidence>
<proteinExistence type="inferred from homology"/>
<reference evidence="14" key="3">
    <citation type="submission" date="2024-06" db="UniProtKB">
        <authorList>
            <consortium name="RefSeq"/>
        </authorList>
    </citation>
    <scope>NUCLEOTIDE SEQUENCE [LARGE SCALE GENOMIC DNA]</scope>
</reference>
<dbReference type="GO" id="GO:0045259">
    <property type="term" value="C:proton-transporting ATP synthase complex"/>
    <property type="evidence" value="ECO:0007669"/>
    <property type="project" value="UniProtKB-KW"/>
</dbReference>
<dbReference type="InterPro" id="IPR001421">
    <property type="entry name" value="ATP8_metazoa"/>
</dbReference>
<evidence type="ECO:0000256" key="9">
    <source>
        <dbReference type="ARBA" id="ARBA00023065"/>
    </source>
</evidence>
<reference evidence="15" key="4">
    <citation type="submission" date="2025-04" db="UniProtKB">
        <authorList>
            <consortium name="RefSeq"/>
        </authorList>
    </citation>
    <scope>IDENTIFICATION</scope>
</reference>
<evidence type="ECO:0000256" key="6">
    <source>
        <dbReference type="ARBA" id="ARBA00022692"/>
    </source>
</evidence>
<keyword evidence="4 12" id="KW-0813">Transport</keyword>
<dbReference type="Pfam" id="PF00895">
    <property type="entry name" value="ATP-synt_8"/>
    <property type="match status" value="1"/>
</dbReference>
<dbReference type="Proteomes" id="UP000694843">
    <property type="component" value="Mitochondrion MT"/>
</dbReference>
<dbReference type="AlphaFoldDB" id="A0A385UKW6"/>
<keyword evidence="7 12" id="KW-0375">Hydrogen ion transport</keyword>
<reference evidence="13 14" key="1">
    <citation type="submission" date="2018-06" db="EMBL/GenBank/DDBJ databases">
        <title>Comparative mitochondrial genome analysis of talitrids Platorchestia sp. and Trinorchestia longiramus.</title>
        <authorList>
            <person name="Patra A.K."/>
            <person name="Kim M.-S."/>
            <person name="Yoo J.-Y."/>
            <person name="Yoon M.-G."/>
            <person name="Choi J.-H."/>
            <person name="Yang Y."/>
        </authorList>
    </citation>
    <scope>NUCLEOTIDE SEQUENCE</scope>
</reference>
<dbReference type="GeneID" id="38169085"/>
<evidence type="ECO:0000256" key="10">
    <source>
        <dbReference type="ARBA" id="ARBA00023128"/>
    </source>
</evidence>
<keyword evidence="14" id="KW-1185">Reference proteome</keyword>
<gene>
    <name evidence="13" type="primary">Atp8</name>
    <name evidence="15" type="synonym">ATP8</name>
    <name evidence="15" type="ORF">D9L79_mgp09</name>
</gene>
<keyword evidence="8" id="KW-1133">Transmembrane helix</keyword>
<sequence>MPQMAPMLWCLLFFYFILLLKVMMTSVFFSSLSETQAAESMSESCSMSWKW</sequence>
<evidence type="ECO:0000256" key="11">
    <source>
        <dbReference type="ARBA" id="ARBA00023136"/>
    </source>
</evidence>
<reference evidence="14 15" key="2">
    <citation type="submission" date="2018-10" db="EMBL/GenBank/DDBJ databases">
        <authorList>
            <consortium name="NCBI Genome Project"/>
        </authorList>
    </citation>
    <scope>NUCLEOTIDE SEQUENCE [LARGE SCALE GENOMIC DNA]</scope>
</reference>
<dbReference type="GO" id="GO:0015986">
    <property type="term" value="P:proton motive force-driven ATP synthesis"/>
    <property type="evidence" value="ECO:0007669"/>
    <property type="project" value="InterPro"/>
</dbReference>
<evidence type="ECO:0000256" key="2">
    <source>
        <dbReference type="ARBA" id="ARBA00008892"/>
    </source>
</evidence>
<evidence type="ECO:0000256" key="5">
    <source>
        <dbReference type="ARBA" id="ARBA00022547"/>
    </source>
</evidence>
<comment type="similarity">
    <text evidence="2 12">Belongs to the ATPase protein 8 family.</text>
</comment>
<evidence type="ECO:0000256" key="1">
    <source>
        <dbReference type="ARBA" id="ARBA00004304"/>
    </source>
</evidence>
<evidence type="ECO:0000313" key="13">
    <source>
        <dbReference type="EMBL" id="AYB71618.1"/>
    </source>
</evidence>
<evidence type="ECO:0000256" key="7">
    <source>
        <dbReference type="ARBA" id="ARBA00022781"/>
    </source>
</evidence>
<evidence type="ECO:0000256" key="12">
    <source>
        <dbReference type="RuleBase" id="RU003661"/>
    </source>
</evidence>
<dbReference type="GO" id="GO:0015078">
    <property type="term" value="F:proton transmembrane transporter activity"/>
    <property type="evidence" value="ECO:0007669"/>
    <property type="project" value="InterPro"/>
</dbReference>
<evidence type="ECO:0000313" key="15">
    <source>
        <dbReference type="RefSeq" id="YP_009515507.1"/>
    </source>
</evidence>
<dbReference type="RefSeq" id="YP_009515507.1">
    <property type="nucleotide sequence ID" value="NC_039403.1"/>
</dbReference>
<comment type="subunit">
    <text evidence="3">F-type ATPases have 2 components, CF(1) - the catalytic core - and CF(0) - the membrane proton channel.</text>
</comment>
<dbReference type="GO" id="GO:0031966">
    <property type="term" value="C:mitochondrial membrane"/>
    <property type="evidence" value="ECO:0007669"/>
    <property type="project" value="UniProtKB-SubCell"/>
</dbReference>
<keyword evidence="5 12" id="KW-0138">CF(0)</keyword>